<keyword evidence="2" id="KW-1185">Reference proteome</keyword>
<dbReference type="Proteomes" id="UP001151071">
    <property type="component" value="Unassembled WGS sequence"/>
</dbReference>
<protein>
    <submittedName>
        <fullName evidence="1">Uncharacterized protein</fullName>
    </submittedName>
</protein>
<proteinExistence type="predicted"/>
<name>A0A9X3Z3A1_9BACL</name>
<accession>A0A9X3Z3A1</accession>
<sequence length="92" mass="10576">MEYLCPTCHQVFQAEAEICPHLLSFFASLHGKKVWRIRYLHRYAYEFLSDDQFQAMVSEKPLMVSEAICIEDFNAETCTGVNAIGKIVSILE</sequence>
<organism evidence="1 2">
    <name type="scientific">Brevibacillus thermoruber</name>
    <dbReference type="NCBI Taxonomy" id="33942"/>
    <lineage>
        <taxon>Bacteria</taxon>
        <taxon>Bacillati</taxon>
        <taxon>Bacillota</taxon>
        <taxon>Bacilli</taxon>
        <taxon>Bacillales</taxon>
        <taxon>Paenibacillaceae</taxon>
        <taxon>Brevibacillus</taxon>
    </lineage>
</organism>
<reference evidence="1" key="1">
    <citation type="submission" date="2022-12" db="EMBL/GenBank/DDBJ databases">
        <title>Draft genome sequence of the thermophilic strain Brevibacillus thermoruber HT42, isolated from Los Humeros, Puebla, Mexico, with biotechnological potential.</title>
        <authorList>
            <person name="Lara Sanchez J."/>
            <person name="Solis Palacios R."/>
            <person name="Bustos Baena A.S."/>
            <person name="Ruz Baez A.E."/>
            <person name="Espinosa Luna G."/>
            <person name="Oliart Ros R.M."/>
        </authorList>
    </citation>
    <scope>NUCLEOTIDE SEQUENCE</scope>
    <source>
        <strain evidence="1">HT42</strain>
    </source>
</reference>
<dbReference type="EMBL" id="JAPYYP010000008">
    <property type="protein sequence ID" value="MDA5108454.1"/>
    <property type="molecule type" value="Genomic_DNA"/>
</dbReference>
<evidence type="ECO:0000313" key="1">
    <source>
        <dbReference type="EMBL" id="MDA5108454.1"/>
    </source>
</evidence>
<gene>
    <name evidence="1" type="ORF">O3V59_08780</name>
</gene>
<evidence type="ECO:0000313" key="2">
    <source>
        <dbReference type="Proteomes" id="UP001151071"/>
    </source>
</evidence>
<comment type="caution">
    <text evidence="1">The sequence shown here is derived from an EMBL/GenBank/DDBJ whole genome shotgun (WGS) entry which is preliminary data.</text>
</comment>
<dbReference type="RefSeq" id="WP_271139952.1">
    <property type="nucleotide sequence ID" value="NZ_JAPYYP010000008.1"/>
</dbReference>
<dbReference type="AlphaFoldDB" id="A0A9X3Z3A1"/>